<dbReference type="Gene3D" id="3.30.2090.10">
    <property type="entry name" value="Multidrug efflux transporter AcrB TolC docking domain, DN and DC subdomains"/>
    <property type="match status" value="1"/>
</dbReference>
<dbReference type="PANTHER" id="PTHR32063">
    <property type="match status" value="1"/>
</dbReference>
<dbReference type="SUPFAM" id="SSF82714">
    <property type="entry name" value="Multidrug efflux transporter AcrB TolC docking domain, DN and DC subdomains"/>
    <property type="match status" value="1"/>
</dbReference>
<reference evidence="3" key="1">
    <citation type="journal article" date="2015" name="MBio">
        <title>Genome-Resolved Metagenomic Analysis Reveals Roles for Candidate Phyla and Other Microbial Community Members in Biogeochemical Transformations in Oil Reservoirs.</title>
        <authorList>
            <person name="Hu P."/>
            <person name="Tom L."/>
            <person name="Singh A."/>
            <person name="Thomas B.C."/>
            <person name="Baker B.J."/>
            <person name="Piceno Y.M."/>
            <person name="Andersen G.L."/>
            <person name="Banfield J.F."/>
        </authorList>
    </citation>
    <scope>NUCLEOTIDE SEQUENCE [LARGE SCALE GENOMIC DNA]</scope>
</reference>
<evidence type="ECO:0000256" key="1">
    <source>
        <dbReference type="SAM" id="Phobius"/>
    </source>
</evidence>
<dbReference type="Gene3D" id="3.30.70.1440">
    <property type="entry name" value="Multidrug efflux transporter AcrB pore domain"/>
    <property type="match status" value="1"/>
</dbReference>
<feature type="transmembrane region" description="Helical" evidence="1">
    <location>
        <begin position="86"/>
        <end position="105"/>
    </location>
</feature>
<evidence type="ECO:0000313" key="2">
    <source>
        <dbReference type="EMBL" id="KUK76584.1"/>
    </source>
</evidence>
<gene>
    <name evidence="2" type="ORF">XD92_1152</name>
</gene>
<dbReference type="EMBL" id="LGGN01000228">
    <property type="protein sequence ID" value="KUK76584.1"/>
    <property type="molecule type" value="Genomic_DNA"/>
</dbReference>
<keyword evidence="1" id="KW-0812">Transmembrane</keyword>
<name>A0A117LZV7_9BACT</name>
<dbReference type="InterPro" id="IPR027463">
    <property type="entry name" value="AcrB_DN_DC_subdom"/>
</dbReference>
<protein>
    <submittedName>
        <fullName evidence="2">Heavy metal efflux pump, CzcA family</fullName>
    </submittedName>
</protein>
<dbReference type="PRINTS" id="PR00702">
    <property type="entry name" value="ACRIFLAVINRP"/>
</dbReference>
<dbReference type="GO" id="GO:0042910">
    <property type="term" value="F:xenobiotic transmembrane transporter activity"/>
    <property type="evidence" value="ECO:0007669"/>
    <property type="project" value="TreeGrafter"/>
</dbReference>
<feature type="transmembrane region" description="Helical" evidence="1">
    <location>
        <begin position="415"/>
        <end position="432"/>
    </location>
</feature>
<comment type="caution">
    <text evidence="2">The sequence shown here is derived from an EMBL/GenBank/DDBJ whole genome shotgun (WGS) entry which is preliminary data.</text>
</comment>
<dbReference type="PANTHER" id="PTHR32063:SF4">
    <property type="entry name" value="SLR6043 PROTEIN"/>
    <property type="match status" value="1"/>
</dbReference>
<feature type="transmembrane region" description="Helical" evidence="1">
    <location>
        <begin position="545"/>
        <end position="569"/>
    </location>
</feature>
<dbReference type="SUPFAM" id="SSF82866">
    <property type="entry name" value="Multidrug efflux transporter AcrB transmembrane domain"/>
    <property type="match status" value="2"/>
</dbReference>
<keyword evidence="1" id="KW-0472">Membrane</keyword>
<dbReference type="Gene3D" id="1.20.1640.10">
    <property type="entry name" value="Multidrug efflux transporter AcrB transmembrane domain"/>
    <property type="match status" value="2"/>
</dbReference>
<dbReference type="Gene3D" id="3.30.70.1430">
    <property type="entry name" value="Multidrug efflux transporter AcrB pore domain"/>
    <property type="match status" value="1"/>
</dbReference>
<feature type="transmembrane region" description="Helical" evidence="1">
    <location>
        <begin position="444"/>
        <end position="465"/>
    </location>
</feature>
<organism evidence="2 3">
    <name type="scientific">Proteiniphilum acetatigenes</name>
    <dbReference type="NCBI Taxonomy" id="294710"/>
    <lineage>
        <taxon>Bacteria</taxon>
        <taxon>Pseudomonadati</taxon>
        <taxon>Bacteroidota</taxon>
        <taxon>Bacteroidia</taxon>
        <taxon>Bacteroidales</taxon>
        <taxon>Dysgonomonadaceae</taxon>
        <taxon>Proteiniphilum</taxon>
    </lineage>
</organism>
<dbReference type="AlphaFoldDB" id="A0A117LZV7"/>
<dbReference type="InterPro" id="IPR001036">
    <property type="entry name" value="Acrflvin-R"/>
</dbReference>
<feature type="transmembrane region" description="Helical" evidence="1">
    <location>
        <begin position="27"/>
        <end position="50"/>
    </location>
</feature>
<dbReference type="Pfam" id="PF00873">
    <property type="entry name" value="ACR_tran"/>
    <property type="match status" value="1"/>
</dbReference>
<sequence length="579" mass="63806">IIIVAFLPLFFLTGMEGRMLKPLGVAYIVSLFMSLVVAMTVTPVMCRLMLSDEKYLNKTKGETRFTRRLNTFYRRSLNRVLNNKRAILVPTVSLLLVAMILFLTMGRSFLPEFNEGSLVISAVTRPGISLEESNRLGDLMERELLRIEEVTHTARRTGRGELDEHSQSVNSAEIDVNFKLGHRSRETFLSEVRETLAAIPGIAFTVGQPLGHRIDHMLSGTRANIAIKIFGTDLSTLFLMGNQVQQAIRDVEGLVDLSVEQQTETPQLQIRANRAMLARYGITIEAFNQFVELAFAGEKLGDIYEGERSFDLVLRLNKHYTERMEQIRSALIDTGTGGKVPLGMVADVVSVGGPNSISRENVQRKIVVSANTAGRDLKSIVDDIKAAVEQEITLPEGYRIEYGGQFESAESAGRTLLIASLLAIGVIFLLLFGEFRDATLSAIVLVNLPLALIGGVFALFFTSGIVSIPSIIGFITLFGIATRNGILLISKYQQLQQRGKSLHETVLEGSADRLNPILMTALTAALALIPLVFQGDKPGNEIQSPMAVVVLGGLLTSTLLNIYIVPVVYEIIQKRKERK</sequence>
<accession>A0A117LZV7</accession>
<feature type="transmembrane region" description="Helical" evidence="1">
    <location>
        <begin position="513"/>
        <end position="533"/>
    </location>
</feature>
<dbReference type="GO" id="GO:0005886">
    <property type="term" value="C:plasma membrane"/>
    <property type="evidence" value="ECO:0007669"/>
    <property type="project" value="TreeGrafter"/>
</dbReference>
<dbReference type="Proteomes" id="UP000053860">
    <property type="component" value="Unassembled WGS sequence"/>
</dbReference>
<evidence type="ECO:0000313" key="3">
    <source>
        <dbReference type="Proteomes" id="UP000053860"/>
    </source>
</evidence>
<feature type="transmembrane region" description="Helical" evidence="1">
    <location>
        <begin position="471"/>
        <end position="492"/>
    </location>
</feature>
<keyword evidence="1" id="KW-1133">Transmembrane helix</keyword>
<feature type="non-terminal residue" evidence="2">
    <location>
        <position position="1"/>
    </location>
</feature>
<proteinExistence type="predicted"/>
<dbReference type="PATRIC" id="fig|294710.3.peg.1550"/>